<dbReference type="Proteomes" id="UP000266841">
    <property type="component" value="Unassembled WGS sequence"/>
</dbReference>
<evidence type="ECO:0000313" key="3">
    <source>
        <dbReference type="Proteomes" id="UP000266841"/>
    </source>
</evidence>
<sequence>MGGGGDRISSPDVLTVLDDSSHTTGFYKIRPTAKECIRSLSDYAATIHSKMSNLSLETVALTSLVVLAATPALAQRQSKIPSSKKMTAETAEPAGIAGVLSAKSSKTTSAVAKSSKAEGADCFPDFPVTLELIFDQHSIDTSWEIIAGNLFGAVVYESVPYEDLTMTVEELCLPEGDYSFRIVDAFLDGMCCAWGDGSYTLTDDFRWIIDRRPRIRRDGQWRTFSRGPSRPARPPGPSPHALRSGSVPASASRARSLPISVRCRLSTSAQYCATAPSFGTAILLLGTESPCDPVSRGGSGNKYTPPEAPPPGGPRTDADDVALLEIVPRTQSSQPHAFADADVERARGGRRRV</sequence>
<feature type="region of interest" description="Disordered" evidence="1">
    <location>
        <begin position="293"/>
        <end position="353"/>
    </location>
</feature>
<feature type="region of interest" description="Disordered" evidence="1">
    <location>
        <begin position="219"/>
        <end position="249"/>
    </location>
</feature>
<organism evidence="2 3">
    <name type="scientific">Thalassiosira oceanica</name>
    <name type="common">Marine diatom</name>
    <dbReference type="NCBI Taxonomy" id="159749"/>
    <lineage>
        <taxon>Eukaryota</taxon>
        <taxon>Sar</taxon>
        <taxon>Stramenopiles</taxon>
        <taxon>Ochrophyta</taxon>
        <taxon>Bacillariophyta</taxon>
        <taxon>Coscinodiscophyceae</taxon>
        <taxon>Thalassiosirophycidae</taxon>
        <taxon>Thalassiosirales</taxon>
        <taxon>Thalassiosiraceae</taxon>
        <taxon>Thalassiosira</taxon>
    </lineage>
</organism>
<evidence type="ECO:0000313" key="2">
    <source>
        <dbReference type="EMBL" id="EJK67404.1"/>
    </source>
</evidence>
<accession>K0SQV8</accession>
<protein>
    <recommendedName>
        <fullName evidence="4">AMP-activated protein kinase glycogen-binding domain-containing protein</fullName>
    </recommendedName>
</protein>
<name>K0SQV8_THAOC</name>
<comment type="caution">
    <text evidence="2">The sequence shown here is derived from an EMBL/GenBank/DDBJ whole genome shotgun (WGS) entry which is preliminary data.</text>
</comment>
<gene>
    <name evidence="2" type="ORF">THAOC_11570</name>
</gene>
<reference evidence="2 3" key="1">
    <citation type="journal article" date="2012" name="Genome Biol.">
        <title>Genome and low-iron response of an oceanic diatom adapted to chronic iron limitation.</title>
        <authorList>
            <person name="Lommer M."/>
            <person name="Specht M."/>
            <person name="Roy A.S."/>
            <person name="Kraemer L."/>
            <person name="Andreson R."/>
            <person name="Gutowska M.A."/>
            <person name="Wolf J."/>
            <person name="Bergner S.V."/>
            <person name="Schilhabel M.B."/>
            <person name="Klostermeier U.C."/>
            <person name="Beiko R.G."/>
            <person name="Rosenstiel P."/>
            <person name="Hippler M."/>
            <person name="Laroche J."/>
        </authorList>
    </citation>
    <scope>NUCLEOTIDE SEQUENCE [LARGE SCALE GENOMIC DNA]</scope>
    <source>
        <strain evidence="2 3">CCMP1005</strain>
    </source>
</reference>
<dbReference type="AlphaFoldDB" id="K0SQV8"/>
<proteinExistence type="predicted"/>
<keyword evidence="3" id="KW-1185">Reference proteome</keyword>
<dbReference type="EMBL" id="AGNL01013188">
    <property type="protein sequence ID" value="EJK67404.1"/>
    <property type="molecule type" value="Genomic_DNA"/>
</dbReference>
<evidence type="ECO:0008006" key="4">
    <source>
        <dbReference type="Google" id="ProtNLM"/>
    </source>
</evidence>
<evidence type="ECO:0000256" key="1">
    <source>
        <dbReference type="SAM" id="MobiDB-lite"/>
    </source>
</evidence>